<evidence type="ECO:0000256" key="8">
    <source>
        <dbReference type="ARBA" id="ARBA00068031"/>
    </source>
</evidence>
<dbReference type="SUPFAM" id="SSF54980">
    <property type="entry name" value="EF-G C-terminal domain-like"/>
    <property type="match status" value="2"/>
</dbReference>
<reference evidence="11" key="1">
    <citation type="submission" date="2023-02" db="EMBL/GenBank/DDBJ databases">
        <title>Identification and recombinant expression of a fungal hydrolase from Papiliotrema laurentii that hydrolyzes apple cutin and clears colloidal polyester polyurethane.</title>
        <authorList>
            <consortium name="DOE Joint Genome Institute"/>
            <person name="Roman V.A."/>
            <person name="Bojanowski C."/>
            <person name="Crable B.R."/>
            <person name="Wagner D.N."/>
            <person name="Hung C.S."/>
            <person name="Nadeau L.J."/>
            <person name="Schratz L."/>
            <person name="Haridas S."/>
            <person name="Pangilinan J."/>
            <person name="Lipzen A."/>
            <person name="Na H."/>
            <person name="Yan M."/>
            <person name="Ng V."/>
            <person name="Grigoriev I.V."/>
            <person name="Spatafora J.W."/>
            <person name="Barlow D."/>
            <person name="Biffinger J."/>
            <person name="Kelley-Loughnane N."/>
            <person name="Varaljay V.A."/>
            <person name="Crookes-Goodson W.J."/>
        </authorList>
    </citation>
    <scope>NUCLEOTIDE SEQUENCE</scope>
    <source>
        <strain evidence="11">5307AH</strain>
    </source>
</reference>
<protein>
    <recommendedName>
        <fullName evidence="8">Ribosome assembly protein 1</fullName>
    </recommendedName>
    <alternativeName>
        <fullName evidence="9">Elongation factor-like 1</fullName>
    </alternativeName>
</protein>
<dbReference type="InterPro" id="IPR000640">
    <property type="entry name" value="EFG_V-like"/>
</dbReference>
<dbReference type="GO" id="GO:0003924">
    <property type="term" value="F:GTPase activity"/>
    <property type="evidence" value="ECO:0007669"/>
    <property type="project" value="InterPro"/>
</dbReference>
<dbReference type="GO" id="GO:0042256">
    <property type="term" value="P:cytosolic ribosome assembly"/>
    <property type="evidence" value="ECO:0007669"/>
    <property type="project" value="UniProtKB-ARBA"/>
</dbReference>
<dbReference type="Gene3D" id="3.30.230.10">
    <property type="match status" value="1"/>
</dbReference>
<dbReference type="SMART" id="SM00838">
    <property type="entry name" value="EFG_C"/>
    <property type="match status" value="1"/>
</dbReference>
<dbReference type="InterPro" id="IPR035647">
    <property type="entry name" value="EFG_III/V"/>
</dbReference>
<evidence type="ECO:0000256" key="2">
    <source>
        <dbReference type="ARBA" id="ARBA00022490"/>
    </source>
</evidence>
<comment type="catalytic activity">
    <reaction evidence="7">
        <text>GTP + H2O = GDP + phosphate + H(+)</text>
        <dbReference type="Rhea" id="RHEA:19669"/>
        <dbReference type="ChEBI" id="CHEBI:15377"/>
        <dbReference type="ChEBI" id="CHEBI:15378"/>
        <dbReference type="ChEBI" id="CHEBI:37565"/>
        <dbReference type="ChEBI" id="CHEBI:43474"/>
        <dbReference type="ChEBI" id="CHEBI:58189"/>
    </reaction>
</comment>
<dbReference type="CDD" id="cd16261">
    <property type="entry name" value="EF2_snRNP_III"/>
    <property type="match status" value="1"/>
</dbReference>
<dbReference type="InterPro" id="IPR027417">
    <property type="entry name" value="P-loop_NTPase"/>
</dbReference>
<dbReference type="CDD" id="cd04096">
    <property type="entry name" value="eEF2_snRNP_like_C"/>
    <property type="match status" value="1"/>
</dbReference>
<dbReference type="InterPro" id="IPR020568">
    <property type="entry name" value="Ribosomal_Su5_D2-typ_SF"/>
</dbReference>
<dbReference type="GO" id="GO:0005829">
    <property type="term" value="C:cytosol"/>
    <property type="evidence" value="ECO:0007669"/>
    <property type="project" value="TreeGrafter"/>
</dbReference>
<gene>
    <name evidence="11" type="ORF">DB88DRAFT_490396</name>
</gene>
<dbReference type="PANTHER" id="PTHR42908">
    <property type="entry name" value="TRANSLATION ELONGATION FACTOR-RELATED"/>
    <property type="match status" value="1"/>
</dbReference>
<organism evidence="11 12">
    <name type="scientific">Papiliotrema laurentii</name>
    <name type="common">Cryptococcus laurentii</name>
    <dbReference type="NCBI Taxonomy" id="5418"/>
    <lineage>
        <taxon>Eukaryota</taxon>
        <taxon>Fungi</taxon>
        <taxon>Dikarya</taxon>
        <taxon>Basidiomycota</taxon>
        <taxon>Agaricomycotina</taxon>
        <taxon>Tremellomycetes</taxon>
        <taxon>Tremellales</taxon>
        <taxon>Rhynchogastremaceae</taxon>
        <taxon>Papiliotrema</taxon>
    </lineage>
</organism>
<dbReference type="EMBL" id="JAODAN010000005">
    <property type="protein sequence ID" value="KAK1924437.1"/>
    <property type="molecule type" value="Genomic_DNA"/>
</dbReference>
<dbReference type="FunFam" id="3.90.1430.10:FF:000002">
    <property type="entry name" value="Elongation factor like GTPase 1"/>
    <property type="match status" value="1"/>
</dbReference>
<dbReference type="Proteomes" id="UP001182556">
    <property type="component" value="Unassembled WGS sequence"/>
</dbReference>
<dbReference type="SUPFAM" id="SSF52540">
    <property type="entry name" value="P-loop containing nucleoside triphosphate hydrolases"/>
    <property type="match status" value="1"/>
</dbReference>
<dbReference type="InterPro" id="IPR056752">
    <property type="entry name" value="EFL1"/>
</dbReference>
<dbReference type="InterPro" id="IPR000795">
    <property type="entry name" value="T_Tr_GTP-bd_dom"/>
</dbReference>
<dbReference type="Gene3D" id="3.30.70.240">
    <property type="match status" value="1"/>
</dbReference>
<comment type="subcellular location">
    <subcellularLocation>
        <location evidence="1">Cytoplasm</location>
    </subcellularLocation>
</comment>
<dbReference type="PRINTS" id="PR00315">
    <property type="entry name" value="ELONGATNFCT"/>
</dbReference>
<comment type="caution">
    <text evidence="11">The sequence shown here is derived from an EMBL/GenBank/DDBJ whole genome shotgun (WGS) entry which is preliminary data.</text>
</comment>
<dbReference type="SUPFAM" id="SSF54211">
    <property type="entry name" value="Ribosomal protein S5 domain 2-like"/>
    <property type="match status" value="1"/>
</dbReference>
<dbReference type="Gene3D" id="3.30.70.870">
    <property type="entry name" value="Elongation Factor G (Translational Gtpase), domain 3"/>
    <property type="match status" value="1"/>
</dbReference>
<evidence type="ECO:0000259" key="10">
    <source>
        <dbReference type="PROSITE" id="PS51722"/>
    </source>
</evidence>
<sequence length="1066" mass="118699">MSNPYAVPLANTRNVTIVAHVDHGKTSFADSLLSSNNIISNRMAGKLRFLDSREDEQERGITMESSAVSLRFDMTRLGQTGESSTTKHLCNVIDTPGHVDFASEVSTASRLCDGALVLVDVWEGVQTQTISVLRQCWVDKLRPLLVINKMDRLITELKLSPSEAYHHLARLIEQVNAVMGSFYASERMEDDLRWREEREKRLAARAEAQEEEIDDESYEEKEDEDLYFAPERGNVLFASAIDGWAFRLGKFARLYADKLGIKEANLRRVLWGDWYLDPKTKRVVGRKKLAGRNLKPLFVQFVLENLWRVYDTVLGDYNPDAVTKIVNALSIRVTPRDLRSKDTRNLLTIIMQQWLPLSTATFQAIVDIIPPPDVAQSQRIPFMLHPERARESSTPLSPTNPIEEALYACKQDGQVVAYVSKMFAVNRGDLPEHRPKELTAEEMRQRGRQERERRAALAAGAGNGIEMDGIEGLTETVEKLDLQPEPESSEVLLAFSRVFSGTIERGIELVATLPKYDPSLGADHPRNAQYIVQVTASELYMMMGRDLVAVDSVPAGHVCAIGGLEGKVHRNATLCGSVENMVNLAGVTMQAAPIVRVALEPENPSDMPKLVRGLQILNQADPCAEYFVQETGEHVILTAGELHLERCLKDLRERFAKCEIQKSQTIVPFRETAIKAPDMAPPKTAGAPRGTIHGSVLSGLVTYTIRAIPLPPKVTEFLAANSATMAKMLSSKPNDDEQDAPSDVQTATRVLEPEQFWQELEVLFRKAGPDWADAADRIWAFGPKRLGANILLDPPGKNALRLRGKESLIAKAKEQGASADEALASTDSAVTQDQLAKIAANEETARAELRLLRDFENSVEAGFQMATFQGPLCAEPVVGMAWTIESIEYKPEEEDSEHARKMSAVVGALISSVRDSCRAGMLDWSPRIKLAMYTCDIQASTDVLGKVYAVVARRRGRIVSEEMKEGTAFFTIRAMLPVVESFGFADEIRKRTSGAASPQLIFSGYETLDLDPFWVPTTVEELEDLGEKADRANVAKIYVDDVRKRKGMFVERKIVEFAEKQRTLKR</sequence>
<evidence type="ECO:0000256" key="6">
    <source>
        <dbReference type="ARBA" id="ARBA00023134"/>
    </source>
</evidence>
<evidence type="ECO:0000313" key="12">
    <source>
        <dbReference type="Proteomes" id="UP001182556"/>
    </source>
</evidence>
<keyword evidence="12" id="KW-1185">Reference proteome</keyword>
<keyword evidence="2" id="KW-0963">Cytoplasm</keyword>
<dbReference type="PANTHER" id="PTHR42908:SF3">
    <property type="entry name" value="ELONGATION FACTOR-LIKE GTPASE 1"/>
    <property type="match status" value="1"/>
</dbReference>
<dbReference type="Pfam" id="PF00679">
    <property type="entry name" value="EFG_C"/>
    <property type="match status" value="1"/>
</dbReference>
<dbReference type="InterPro" id="IPR014721">
    <property type="entry name" value="Ribsml_uS5_D2-typ_fold_subgr"/>
</dbReference>
<dbReference type="GO" id="GO:0003746">
    <property type="term" value="F:translation elongation factor activity"/>
    <property type="evidence" value="ECO:0007669"/>
    <property type="project" value="UniProtKB-KW"/>
</dbReference>
<dbReference type="PROSITE" id="PS51722">
    <property type="entry name" value="G_TR_2"/>
    <property type="match status" value="1"/>
</dbReference>
<dbReference type="CDD" id="cd01885">
    <property type="entry name" value="EF2"/>
    <property type="match status" value="1"/>
</dbReference>
<evidence type="ECO:0000313" key="11">
    <source>
        <dbReference type="EMBL" id="KAK1924437.1"/>
    </source>
</evidence>
<dbReference type="GO" id="GO:1990904">
    <property type="term" value="C:ribonucleoprotein complex"/>
    <property type="evidence" value="ECO:0007669"/>
    <property type="project" value="TreeGrafter"/>
</dbReference>
<keyword evidence="11" id="KW-0251">Elongation factor</keyword>
<evidence type="ECO:0000256" key="9">
    <source>
        <dbReference type="ARBA" id="ARBA00081809"/>
    </source>
</evidence>
<dbReference type="GO" id="GO:0043022">
    <property type="term" value="F:ribosome binding"/>
    <property type="evidence" value="ECO:0007669"/>
    <property type="project" value="TreeGrafter"/>
</dbReference>
<dbReference type="Pfam" id="PF14492">
    <property type="entry name" value="EFG_III"/>
    <property type="match status" value="1"/>
</dbReference>
<keyword evidence="5" id="KW-0378">Hydrolase</keyword>
<dbReference type="Pfam" id="PF25118">
    <property type="entry name" value="EFL1"/>
    <property type="match status" value="1"/>
</dbReference>
<name>A0AAD9CYH8_PAPLA</name>
<evidence type="ECO:0000256" key="4">
    <source>
        <dbReference type="ARBA" id="ARBA00022741"/>
    </source>
</evidence>
<dbReference type="SUPFAM" id="SSF50447">
    <property type="entry name" value="Translation proteins"/>
    <property type="match status" value="1"/>
</dbReference>
<keyword evidence="3" id="KW-0690">Ribosome biogenesis</keyword>
<dbReference type="Gene3D" id="3.40.50.300">
    <property type="entry name" value="P-loop containing nucleotide triphosphate hydrolases"/>
    <property type="match status" value="1"/>
</dbReference>
<evidence type="ECO:0000256" key="1">
    <source>
        <dbReference type="ARBA" id="ARBA00004496"/>
    </source>
</evidence>
<dbReference type="GO" id="GO:0005525">
    <property type="term" value="F:GTP binding"/>
    <property type="evidence" value="ECO:0007669"/>
    <property type="project" value="UniProtKB-KW"/>
</dbReference>
<dbReference type="Gene3D" id="2.40.30.10">
    <property type="entry name" value="Translation factors"/>
    <property type="match status" value="1"/>
</dbReference>
<evidence type="ECO:0000256" key="7">
    <source>
        <dbReference type="ARBA" id="ARBA00048548"/>
    </source>
</evidence>
<dbReference type="FunFam" id="3.30.70.870:FF:000002">
    <property type="entry name" value="Translation elongation factor 2"/>
    <property type="match status" value="1"/>
</dbReference>
<feature type="domain" description="Tr-type G" evidence="10">
    <location>
        <begin position="10"/>
        <end position="373"/>
    </location>
</feature>
<dbReference type="CDD" id="cd16268">
    <property type="entry name" value="EF2_II"/>
    <property type="match status" value="1"/>
</dbReference>
<keyword evidence="11" id="KW-0648">Protein biosynthesis</keyword>
<dbReference type="InterPro" id="IPR005225">
    <property type="entry name" value="Small_GTP-bd"/>
</dbReference>
<dbReference type="InterPro" id="IPR041095">
    <property type="entry name" value="EFG_II"/>
</dbReference>
<dbReference type="Gene3D" id="3.90.1430.10">
    <property type="entry name" value="Yeast translation eEF2 (G' domain)"/>
    <property type="match status" value="1"/>
</dbReference>
<dbReference type="FunFam" id="3.40.50.300:FF:000746">
    <property type="entry name" value="Ribosome assembly protein 1"/>
    <property type="match status" value="1"/>
</dbReference>
<dbReference type="CDD" id="cd01681">
    <property type="entry name" value="aeEF2_snRNP_like_IV"/>
    <property type="match status" value="1"/>
</dbReference>
<proteinExistence type="predicted"/>
<keyword evidence="4" id="KW-0547">Nucleotide-binding</keyword>
<dbReference type="InterPro" id="IPR009000">
    <property type="entry name" value="Transl_B-barrel_sf"/>
</dbReference>
<dbReference type="FunFam" id="3.30.70.240:FF:000006">
    <property type="entry name" value="Elongation factor like GTPase 1"/>
    <property type="match status" value="1"/>
</dbReference>
<keyword evidence="6" id="KW-0342">GTP-binding</keyword>
<accession>A0AAD9CYH8</accession>
<dbReference type="NCBIfam" id="TIGR00231">
    <property type="entry name" value="small_GTP"/>
    <property type="match status" value="1"/>
</dbReference>
<evidence type="ECO:0000256" key="3">
    <source>
        <dbReference type="ARBA" id="ARBA00022517"/>
    </source>
</evidence>
<dbReference type="AlphaFoldDB" id="A0AAD9CYH8"/>
<evidence type="ECO:0000256" key="5">
    <source>
        <dbReference type="ARBA" id="ARBA00022801"/>
    </source>
</evidence>
<dbReference type="Pfam" id="PF00009">
    <property type="entry name" value="GTP_EFTU"/>
    <property type="match status" value="1"/>
</dbReference>